<sequence length="92" mass="9648">MPAIPEGVGVWWPASHGSIPSGWTRNTNFDTRFIKSQSGSTDPNSNGGSGTHNHSAGGNHTHTVDGHTHTGNTNANTQTSGIVGEWTTYFSA</sequence>
<feature type="compositionally biased region" description="Low complexity" evidence="1">
    <location>
        <begin position="69"/>
        <end position="79"/>
    </location>
</feature>
<feature type="region of interest" description="Disordered" evidence="1">
    <location>
        <begin position="33"/>
        <end position="84"/>
    </location>
</feature>
<name>A0A382UBE1_9ZZZZ</name>
<accession>A0A382UBE1</accession>
<protein>
    <recommendedName>
        <fullName evidence="3">Phage tail collar domain-containing protein</fullName>
    </recommendedName>
</protein>
<gene>
    <name evidence="2" type="ORF">METZ01_LOCUS384226</name>
</gene>
<organism evidence="2">
    <name type="scientific">marine metagenome</name>
    <dbReference type="NCBI Taxonomy" id="408172"/>
    <lineage>
        <taxon>unclassified sequences</taxon>
        <taxon>metagenomes</taxon>
        <taxon>ecological metagenomes</taxon>
    </lineage>
</organism>
<dbReference type="EMBL" id="UINC01142810">
    <property type="protein sequence ID" value="SVD31372.1"/>
    <property type="molecule type" value="Genomic_DNA"/>
</dbReference>
<evidence type="ECO:0000313" key="2">
    <source>
        <dbReference type="EMBL" id="SVD31372.1"/>
    </source>
</evidence>
<proteinExistence type="predicted"/>
<reference evidence="2" key="1">
    <citation type="submission" date="2018-05" db="EMBL/GenBank/DDBJ databases">
        <authorList>
            <person name="Lanie J.A."/>
            <person name="Ng W.-L."/>
            <person name="Kazmierczak K.M."/>
            <person name="Andrzejewski T.M."/>
            <person name="Davidsen T.M."/>
            <person name="Wayne K.J."/>
            <person name="Tettelin H."/>
            <person name="Glass J.I."/>
            <person name="Rusch D."/>
            <person name="Podicherti R."/>
            <person name="Tsui H.-C.T."/>
            <person name="Winkler M.E."/>
        </authorList>
    </citation>
    <scope>NUCLEOTIDE SEQUENCE</scope>
</reference>
<feature type="compositionally biased region" description="Polar residues" evidence="1">
    <location>
        <begin position="33"/>
        <end position="56"/>
    </location>
</feature>
<evidence type="ECO:0000256" key="1">
    <source>
        <dbReference type="SAM" id="MobiDB-lite"/>
    </source>
</evidence>
<evidence type="ECO:0008006" key="3">
    <source>
        <dbReference type="Google" id="ProtNLM"/>
    </source>
</evidence>
<feature type="non-terminal residue" evidence="2">
    <location>
        <position position="92"/>
    </location>
</feature>
<dbReference type="AlphaFoldDB" id="A0A382UBE1"/>